<dbReference type="PROSITE" id="PS00211">
    <property type="entry name" value="ABC_TRANSPORTER_1"/>
    <property type="match status" value="1"/>
</dbReference>
<accession>A0A089QFI1</accession>
<feature type="domain" description="ABC transporter" evidence="4">
    <location>
        <begin position="2"/>
        <end position="228"/>
    </location>
</feature>
<dbReference type="Proteomes" id="UP000029488">
    <property type="component" value="Chromosome"/>
</dbReference>
<evidence type="ECO:0000256" key="2">
    <source>
        <dbReference type="ARBA" id="ARBA00022741"/>
    </source>
</evidence>
<evidence type="ECO:0000313" key="6">
    <source>
        <dbReference type="EMBL" id="WII27778.1"/>
    </source>
</evidence>
<dbReference type="PANTHER" id="PTHR42939:SF1">
    <property type="entry name" value="ABC TRANSPORTER ATP-BINDING PROTEIN ALBC-RELATED"/>
    <property type="match status" value="1"/>
</dbReference>
<evidence type="ECO:0000256" key="3">
    <source>
        <dbReference type="ARBA" id="ARBA00022840"/>
    </source>
</evidence>
<protein>
    <submittedName>
        <fullName evidence="6">ABC transporter ATP-binding protein</fullName>
    </submittedName>
    <submittedName>
        <fullName evidence="5">ABC transporter, ATP-binding protein</fullName>
    </submittedName>
</protein>
<dbReference type="GO" id="GO:0005524">
    <property type="term" value="F:ATP binding"/>
    <property type="evidence" value="ECO:0007669"/>
    <property type="project" value="UniProtKB-KW"/>
</dbReference>
<dbReference type="PANTHER" id="PTHR42939">
    <property type="entry name" value="ABC TRANSPORTER ATP-BINDING PROTEIN ALBC-RELATED"/>
    <property type="match status" value="1"/>
</dbReference>
<evidence type="ECO:0000259" key="4">
    <source>
        <dbReference type="PROSITE" id="PS50893"/>
    </source>
</evidence>
<dbReference type="InterPro" id="IPR025302">
    <property type="entry name" value="DrrA1/2-like_C"/>
</dbReference>
<dbReference type="GO" id="GO:0016887">
    <property type="term" value="F:ATP hydrolysis activity"/>
    <property type="evidence" value="ECO:0007669"/>
    <property type="project" value="InterPro"/>
</dbReference>
<keyword evidence="2" id="KW-0547">Nucleotide-binding</keyword>
<dbReference type="AlphaFoldDB" id="A0A089QFI1"/>
<dbReference type="SUPFAM" id="SSF52540">
    <property type="entry name" value="P-loop containing nucleoside triphosphate hydrolases"/>
    <property type="match status" value="1"/>
</dbReference>
<proteinExistence type="predicted"/>
<dbReference type="InterPro" id="IPR003439">
    <property type="entry name" value="ABC_transporter-like_ATP-bd"/>
</dbReference>
<dbReference type="Gene3D" id="3.40.50.300">
    <property type="entry name" value="P-loop containing nucleotide triphosphate hydrolases"/>
    <property type="match status" value="1"/>
</dbReference>
<dbReference type="KEGG" id="lsj:LSJ_0902c"/>
<evidence type="ECO:0000256" key="1">
    <source>
        <dbReference type="ARBA" id="ARBA00022448"/>
    </source>
</evidence>
<reference evidence="5 7" key="1">
    <citation type="journal article" date="2014" name="BMC Genomics">
        <title>Unusual genome complexity in Lactobacillus salivarius JCM1046.</title>
        <authorList>
            <person name="Raftis E.J."/>
            <person name="Forde B.M."/>
            <person name="Claesson M.J."/>
            <person name="O'Toole P.W."/>
        </authorList>
    </citation>
    <scope>NUCLEOTIDE SEQUENCE [LARGE SCALE GENOMIC DNA]</scope>
    <source>
        <strain evidence="5 7">JCM1046</strain>
    </source>
</reference>
<dbReference type="InterPro" id="IPR051782">
    <property type="entry name" value="ABC_Transporter_VariousFunc"/>
</dbReference>
<sequence>MLKITNLNKSFGSKNVLKNISFSAPAGKITGFIGKNGSGKTTTFHSILNFIDYSGNITFNNKRIDENSYANIGYLPEERSLMPKLTVYSQVKYLANLKGMSTAEVKSELPKWLDRLQVVGKMNDKIKSLSKGNQQKIQLIATLIHKPKLIILDEPFSGLDPVNTDLLKQVILAEQARGATIIFSDHSMNNVEELCDNVIMINNGLKVLDGSIQDVRESFGLTRIFVRTPMTETELANLPHVISVNLTKNGSYRLVIDDEQAGKELYSLLTKGEYIRTFNQEAPTLDEIFKMKVGETIA</sequence>
<dbReference type="Proteomes" id="UP001231316">
    <property type="component" value="Chromosome"/>
</dbReference>
<keyword evidence="3 5" id="KW-0067">ATP-binding</keyword>
<name>A0A089QFI1_9LACO</name>
<dbReference type="Pfam" id="PF13732">
    <property type="entry name" value="DrrA1-3_C"/>
    <property type="match status" value="1"/>
</dbReference>
<dbReference type="PROSITE" id="PS50893">
    <property type="entry name" value="ABC_TRANSPORTER_2"/>
    <property type="match status" value="1"/>
</dbReference>
<evidence type="ECO:0000313" key="5">
    <source>
        <dbReference type="EMBL" id="AIR10583.1"/>
    </source>
</evidence>
<dbReference type="RefSeq" id="WP_034983594.1">
    <property type="nucleotide sequence ID" value="NZ_CP007646.1"/>
</dbReference>
<dbReference type="EMBL" id="CP123971">
    <property type="protein sequence ID" value="WII27778.1"/>
    <property type="molecule type" value="Genomic_DNA"/>
</dbReference>
<gene>
    <name evidence="5" type="ORF">LSJ_0902c</name>
    <name evidence="6" type="ORF">QFE45_05125</name>
</gene>
<reference evidence="6" key="2">
    <citation type="submission" date="2023-04" db="EMBL/GenBank/DDBJ databases">
        <title>Four porcine-derived lactic acid bacteria strains analyses and their evaluation as potential probiotics based on genomics.</title>
        <authorList>
            <person name="Niu D."/>
        </authorList>
    </citation>
    <scope>NUCLEOTIDE SEQUENCE</scope>
    <source>
        <strain evidence="6">ZSA5</strain>
    </source>
</reference>
<dbReference type="Pfam" id="PF00005">
    <property type="entry name" value="ABC_tran"/>
    <property type="match status" value="1"/>
</dbReference>
<evidence type="ECO:0000313" key="7">
    <source>
        <dbReference type="Proteomes" id="UP000029488"/>
    </source>
</evidence>
<dbReference type="EMBL" id="CP007646">
    <property type="protein sequence ID" value="AIR10583.1"/>
    <property type="molecule type" value="Genomic_DNA"/>
</dbReference>
<keyword evidence="1" id="KW-0813">Transport</keyword>
<dbReference type="InterPro" id="IPR017871">
    <property type="entry name" value="ABC_transporter-like_CS"/>
</dbReference>
<dbReference type="SMART" id="SM00382">
    <property type="entry name" value="AAA"/>
    <property type="match status" value="1"/>
</dbReference>
<dbReference type="InterPro" id="IPR003593">
    <property type="entry name" value="AAA+_ATPase"/>
</dbReference>
<dbReference type="InterPro" id="IPR027417">
    <property type="entry name" value="P-loop_NTPase"/>
</dbReference>
<organism evidence="5 7">
    <name type="scientific">Ligilactobacillus salivarius</name>
    <dbReference type="NCBI Taxonomy" id="1624"/>
    <lineage>
        <taxon>Bacteria</taxon>
        <taxon>Bacillati</taxon>
        <taxon>Bacillota</taxon>
        <taxon>Bacilli</taxon>
        <taxon>Lactobacillales</taxon>
        <taxon>Lactobacillaceae</taxon>
        <taxon>Ligilactobacillus</taxon>
    </lineage>
</organism>